<feature type="non-terminal residue" evidence="1">
    <location>
        <position position="185"/>
    </location>
</feature>
<organism evidence="1 2">
    <name type="scientific">Euroglyphus maynei</name>
    <name type="common">Mayne's house dust mite</name>
    <dbReference type="NCBI Taxonomy" id="6958"/>
    <lineage>
        <taxon>Eukaryota</taxon>
        <taxon>Metazoa</taxon>
        <taxon>Ecdysozoa</taxon>
        <taxon>Arthropoda</taxon>
        <taxon>Chelicerata</taxon>
        <taxon>Arachnida</taxon>
        <taxon>Acari</taxon>
        <taxon>Acariformes</taxon>
        <taxon>Sarcoptiformes</taxon>
        <taxon>Astigmata</taxon>
        <taxon>Psoroptidia</taxon>
        <taxon>Analgoidea</taxon>
        <taxon>Pyroglyphidae</taxon>
        <taxon>Pyroglyphinae</taxon>
        <taxon>Euroglyphus</taxon>
    </lineage>
</organism>
<dbReference type="GO" id="GO:0043047">
    <property type="term" value="F:single-stranded telomeric DNA binding"/>
    <property type="evidence" value="ECO:0007669"/>
    <property type="project" value="TreeGrafter"/>
</dbReference>
<dbReference type="GO" id="GO:0000722">
    <property type="term" value="P:telomere maintenance via recombination"/>
    <property type="evidence" value="ECO:0007669"/>
    <property type="project" value="TreeGrafter"/>
</dbReference>
<accession>A0A1Y3BH71</accession>
<dbReference type="Proteomes" id="UP000194236">
    <property type="component" value="Unassembled WGS sequence"/>
</dbReference>
<dbReference type="AlphaFoldDB" id="A0A1Y3BH71"/>
<dbReference type="GO" id="GO:0007004">
    <property type="term" value="P:telomere maintenance via telomerase"/>
    <property type="evidence" value="ECO:0007669"/>
    <property type="project" value="TreeGrafter"/>
</dbReference>
<dbReference type="GO" id="GO:0000794">
    <property type="term" value="C:condensed nuclear chromosome"/>
    <property type="evidence" value="ECO:0007669"/>
    <property type="project" value="TreeGrafter"/>
</dbReference>
<dbReference type="OrthoDB" id="18797at2759"/>
<dbReference type="GO" id="GO:0003691">
    <property type="term" value="F:double-stranded telomeric DNA binding"/>
    <property type="evidence" value="ECO:0007669"/>
    <property type="project" value="TreeGrafter"/>
</dbReference>
<dbReference type="PANTHER" id="PTHR18867:SF12">
    <property type="entry name" value="DNA REPAIR PROTEIN RAD50"/>
    <property type="match status" value="1"/>
</dbReference>
<name>A0A1Y3BH71_EURMA</name>
<protein>
    <submittedName>
        <fullName evidence="1">Uncharacterized protein</fullName>
    </submittedName>
</protein>
<dbReference type="PANTHER" id="PTHR18867">
    <property type="entry name" value="RAD50"/>
    <property type="match status" value="1"/>
</dbReference>
<keyword evidence="2" id="KW-1185">Reference proteome</keyword>
<dbReference type="GO" id="GO:0030870">
    <property type="term" value="C:Mre11 complex"/>
    <property type="evidence" value="ECO:0007669"/>
    <property type="project" value="TreeGrafter"/>
</dbReference>
<dbReference type="EMBL" id="MUJZ01022817">
    <property type="protein sequence ID" value="OTF79497.1"/>
    <property type="molecule type" value="Genomic_DNA"/>
</dbReference>
<sequence>MITNFELNKRQLLDRQIFLNLQQEILDKETQLKEFKDKIGSSNITTIREMRIRAERERQAMATQKEMTKTKIMDIVEKIKEIDDEMSNNEEYRNANRNHREKCIDKVISELACEDLDKFYKALDNALTMLHKHKMEDINKLIDQFWRVSYQGNDIDSIQIMVDQGERSASALRRTYHYRVVMIRQ</sequence>
<proteinExistence type="predicted"/>
<dbReference type="GO" id="GO:0051880">
    <property type="term" value="F:G-quadruplex DNA binding"/>
    <property type="evidence" value="ECO:0007669"/>
    <property type="project" value="TreeGrafter"/>
</dbReference>
<evidence type="ECO:0000313" key="2">
    <source>
        <dbReference type="Proteomes" id="UP000194236"/>
    </source>
</evidence>
<evidence type="ECO:0000313" key="1">
    <source>
        <dbReference type="EMBL" id="OTF79497.1"/>
    </source>
</evidence>
<dbReference type="GO" id="GO:0070192">
    <property type="term" value="P:chromosome organization involved in meiotic cell cycle"/>
    <property type="evidence" value="ECO:0007669"/>
    <property type="project" value="TreeGrafter"/>
</dbReference>
<gene>
    <name evidence="1" type="ORF">BLA29_011246</name>
</gene>
<dbReference type="GO" id="GO:0006302">
    <property type="term" value="P:double-strand break repair"/>
    <property type="evidence" value="ECO:0007669"/>
    <property type="project" value="TreeGrafter"/>
</dbReference>
<comment type="caution">
    <text evidence="1">The sequence shown here is derived from an EMBL/GenBank/DDBJ whole genome shotgun (WGS) entry which is preliminary data.</text>
</comment>
<reference evidence="1 2" key="1">
    <citation type="submission" date="2017-03" db="EMBL/GenBank/DDBJ databases">
        <title>Genome Survey of Euroglyphus maynei.</title>
        <authorList>
            <person name="Arlian L.G."/>
            <person name="Morgan M.S."/>
            <person name="Rider S.D."/>
        </authorList>
    </citation>
    <scope>NUCLEOTIDE SEQUENCE [LARGE SCALE GENOMIC DNA]</scope>
    <source>
        <strain evidence="1">Arlian Lab</strain>
        <tissue evidence="1">Whole body</tissue>
    </source>
</reference>